<proteinExistence type="predicted"/>
<gene>
    <name evidence="1" type="ORF">J2TS6_42520</name>
</gene>
<name>A0A919XHT0_9BACL</name>
<evidence type="ECO:0000313" key="1">
    <source>
        <dbReference type="EMBL" id="GIO33111.1"/>
    </source>
</evidence>
<protein>
    <submittedName>
        <fullName evidence="1">Uncharacterized protein</fullName>
    </submittedName>
</protein>
<evidence type="ECO:0000313" key="2">
    <source>
        <dbReference type="Proteomes" id="UP000679779"/>
    </source>
</evidence>
<keyword evidence="2" id="KW-1185">Reference proteome</keyword>
<dbReference type="Proteomes" id="UP000679779">
    <property type="component" value="Unassembled WGS sequence"/>
</dbReference>
<accession>A0A919XHT0</accession>
<dbReference type="RefSeq" id="WP_212958272.1">
    <property type="nucleotide sequence ID" value="NZ_BORQ01000005.1"/>
</dbReference>
<organism evidence="1 2">
    <name type="scientific">Paenibacillus albilobatus</name>
    <dbReference type="NCBI Taxonomy" id="2716884"/>
    <lineage>
        <taxon>Bacteria</taxon>
        <taxon>Bacillati</taxon>
        <taxon>Bacillota</taxon>
        <taxon>Bacilli</taxon>
        <taxon>Bacillales</taxon>
        <taxon>Paenibacillaceae</taxon>
        <taxon>Paenibacillus</taxon>
    </lineage>
</organism>
<reference evidence="1" key="1">
    <citation type="submission" date="2021-03" db="EMBL/GenBank/DDBJ databases">
        <title>Antimicrobial resistance genes in bacteria isolated from Japanese honey, and their potential for conferring macrolide and lincosamide resistance in the American foulbrood pathogen Paenibacillus larvae.</title>
        <authorList>
            <person name="Okamoto M."/>
            <person name="Kumagai M."/>
            <person name="Kanamori H."/>
            <person name="Takamatsu D."/>
        </authorList>
    </citation>
    <scope>NUCLEOTIDE SEQUENCE</scope>
    <source>
        <strain evidence="1">J2TS6</strain>
    </source>
</reference>
<sequence length="56" mass="6561">MNTGQWDQMLSSFGDMALMLAKYRDELLKQGFERQEVLRILIGWQSIILGNNKESR</sequence>
<comment type="caution">
    <text evidence="1">The sequence shown here is derived from an EMBL/GenBank/DDBJ whole genome shotgun (WGS) entry which is preliminary data.</text>
</comment>
<dbReference type="AlphaFoldDB" id="A0A919XHT0"/>
<dbReference type="EMBL" id="BORQ01000005">
    <property type="protein sequence ID" value="GIO33111.1"/>
    <property type="molecule type" value="Genomic_DNA"/>
</dbReference>